<dbReference type="eggNOG" id="COG4127">
    <property type="taxonomic scope" value="Bacteria"/>
</dbReference>
<evidence type="ECO:0000313" key="2">
    <source>
        <dbReference type="EMBL" id="EFW06071.1"/>
    </source>
</evidence>
<dbReference type="STRING" id="100884.GCA_000269565_00996"/>
<dbReference type="Pfam" id="PF08867">
    <property type="entry name" value="FRG"/>
    <property type="match status" value="1"/>
</dbReference>
<dbReference type="AlphaFoldDB" id="E7G7A5"/>
<organism evidence="2 3">
    <name type="scientific">Coprobacillus cateniformis</name>
    <dbReference type="NCBI Taxonomy" id="100884"/>
    <lineage>
        <taxon>Bacteria</taxon>
        <taxon>Bacillati</taxon>
        <taxon>Bacillota</taxon>
        <taxon>Erysipelotrichia</taxon>
        <taxon>Erysipelotrichales</taxon>
        <taxon>Coprobacillaceae</taxon>
        <taxon>Coprobacillus</taxon>
    </lineage>
</organism>
<accession>E7G7A5</accession>
<proteinExistence type="predicted"/>
<comment type="caution">
    <text evidence="2">The sequence shown here is derived from an EMBL/GenBank/DDBJ whole genome shotgun (WGS) entry which is preliminary data.</text>
</comment>
<dbReference type="HOGENOM" id="CLU_670324_0_0_9"/>
<feature type="domain" description="FRG" evidence="1">
    <location>
        <begin position="151"/>
        <end position="244"/>
    </location>
</feature>
<dbReference type="Proteomes" id="UP000003157">
    <property type="component" value="Unassembled WGS sequence"/>
</dbReference>
<gene>
    <name evidence="2" type="ORF">HMPREF9488_00710</name>
</gene>
<reference evidence="2 3" key="1">
    <citation type="submission" date="2010-12" db="EMBL/GenBank/DDBJ databases">
        <title>The Genome Sequence of Coprobacillus sp. strain 29_1.</title>
        <authorList>
            <consortium name="The Broad Institute Genome Sequencing Platform"/>
            <person name="Earl A."/>
            <person name="Ward D."/>
            <person name="Feldgarden M."/>
            <person name="Gevers D."/>
            <person name="Daigneault M."/>
            <person name="Sibley C.D."/>
            <person name="White A."/>
            <person name="Strauss J."/>
            <person name="Allen-Vercoe E."/>
            <person name="Young S.K."/>
            <person name="Zeng Q."/>
            <person name="Gargeya S."/>
            <person name="Fitzgerald M."/>
            <person name="Haas B."/>
            <person name="Abouelleil A."/>
            <person name="Alvarado L."/>
            <person name="Arachchi H.M."/>
            <person name="Berlin A."/>
            <person name="Brown A."/>
            <person name="Chapman S.B."/>
            <person name="Chen Z."/>
            <person name="Dunbar C."/>
            <person name="Freedman E."/>
            <person name="Gearin G."/>
            <person name="Gellesch M."/>
            <person name="Goldberg J."/>
            <person name="Griggs A."/>
            <person name="Gujja S."/>
            <person name="Heilman E."/>
            <person name="Heiman D."/>
            <person name="Howarth C."/>
            <person name="Larson L."/>
            <person name="Lui A."/>
            <person name="MacDonald P.J.P."/>
            <person name="Mehta T."/>
            <person name="Montmayeur A."/>
            <person name="Murphy C."/>
            <person name="Neiman D."/>
            <person name="Pearson M."/>
            <person name="Priest M."/>
            <person name="Roberts A."/>
            <person name="Saif S."/>
            <person name="Shea T."/>
            <person name="Shenoy N."/>
            <person name="Sisk P."/>
            <person name="Stolte C."/>
            <person name="Sykes S."/>
            <person name="White J."/>
            <person name="Yandava C."/>
            <person name="Nusbaum C."/>
            <person name="Birren B."/>
        </authorList>
    </citation>
    <scope>NUCLEOTIDE SEQUENCE [LARGE SCALE GENOMIC DNA]</scope>
    <source>
        <strain evidence="2 3">29_1</strain>
    </source>
</reference>
<evidence type="ECO:0000259" key="1">
    <source>
        <dbReference type="SMART" id="SM00901"/>
    </source>
</evidence>
<dbReference type="EMBL" id="ADKX01000009">
    <property type="protein sequence ID" value="EFW06071.1"/>
    <property type="molecule type" value="Genomic_DNA"/>
</dbReference>
<keyword evidence="3" id="KW-1185">Reference proteome</keyword>
<sequence>MSDADFFHLDNFVEQYKKSDVPKKSRDIFAQLLKQIEKYIKTQKEFKELTEKQLTALFQSQLFKEYDFSEVRQIEYFMIMLSNSITKTSFQQIIDFWIKHFPMHNNISYEKPFFFDMNKVFIYSLGTHKNMSAFEEFTFILKEIQKNIDKDTSQLFYRGHDNINYKAIPSLFRENSWINHEDYMYNQLIMRKTTEFEKCNTNFQRLSKMQHYTLPTRLLDITTNPLVALYFACQNPKKFDGSIILFEEQEKHIRYAHSDSVRIISSLCRLNYLEKNQIFDRIYASSSKVPQQLFDKLASEIAYEKSGFTNKINANSLKQVYIVRANFDNNERIARQAGLFIICTHPKYHDHQIDKIFHKQDGRKVIIHIPKYLKKELLELLDIFDFNKATLYTGMDDVSQYIKEMTHKML</sequence>
<dbReference type="SMART" id="SM00901">
    <property type="entry name" value="FRG"/>
    <property type="match status" value="1"/>
</dbReference>
<evidence type="ECO:0000313" key="3">
    <source>
        <dbReference type="Proteomes" id="UP000003157"/>
    </source>
</evidence>
<protein>
    <recommendedName>
        <fullName evidence="1">FRG domain-containing protein</fullName>
    </recommendedName>
</protein>
<name>E7G7A5_9FIRM</name>
<dbReference type="InterPro" id="IPR014966">
    <property type="entry name" value="FRG-dom"/>
</dbReference>